<dbReference type="Proteomes" id="UP000281771">
    <property type="component" value="Unassembled WGS sequence"/>
</dbReference>
<keyword evidence="1" id="KW-0547">Nucleotide-binding</keyword>
<dbReference type="PANTHER" id="PTHR43582">
    <property type="entry name" value="LINEARMYCIN RESISTANCE ATP-BINDING PROTEIN LNRL"/>
    <property type="match status" value="1"/>
</dbReference>
<dbReference type="RefSeq" id="WP_124775547.1">
    <property type="nucleotide sequence ID" value="NZ_RQZA01000001.1"/>
</dbReference>
<keyword evidence="2 4" id="KW-0067">ATP-binding</keyword>
<dbReference type="STRING" id="1123309.GCA_000377005_01569"/>
<dbReference type="InterPro" id="IPR003439">
    <property type="entry name" value="ABC_transporter-like_ATP-bd"/>
</dbReference>
<gene>
    <name evidence="4" type="ORF">EII38_01795</name>
</gene>
<evidence type="ECO:0000313" key="4">
    <source>
        <dbReference type="EMBL" id="RRD32491.1"/>
    </source>
</evidence>
<name>A0A3P1VE75_9STRE</name>
<dbReference type="Pfam" id="PF00005">
    <property type="entry name" value="ABC_tran"/>
    <property type="match status" value="1"/>
</dbReference>
<dbReference type="PROSITE" id="PS50893">
    <property type="entry name" value="ABC_TRANSPORTER_2"/>
    <property type="match status" value="1"/>
</dbReference>
<dbReference type="SUPFAM" id="SSF52540">
    <property type="entry name" value="P-loop containing nucleoside triphosphate hydrolases"/>
    <property type="match status" value="1"/>
</dbReference>
<sequence length="312" mass="35379">MKIIKIKQLVKRYKELVALDHFNLEVNEGEILGFLGPNGCGKTTAINCMLGLLTYDKGDIRIFGEAMTPNAYHIKENIGVVPQELAYFEQLTVFENIDFFCGLYIKDKQKRKALVNEAIAFVGLEDYRKFYPNKLSGGLKRRLNIACGIAHKPKLIFLDEPTVAVDAQSRNFILQGIKRLNKEGATIVYTTHYLDEADSLCDRIIIMDKGHNVIDGTPEELKSMIATKEIIHLELVEQATPDIIKEMENLPHLQLMDKNKAVYILQFSQKGSNIVAIAQLLEQHNLAYLKLYSEQPSLSDVFLSFTGKELRD</sequence>
<organism evidence="4 5">
    <name type="scientific">Streptococcus minor</name>
    <dbReference type="NCBI Taxonomy" id="229549"/>
    <lineage>
        <taxon>Bacteria</taxon>
        <taxon>Bacillati</taxon>
        <taxon>Bacillota</taxon>
        <taxon>Bacilli</taxon>
        <taxon>Lactobacillales</taxon>
        <taxon>Streptococcaceae</taxon>
        <taxon>Streptococcus</taxon>
    </lineage>
</organism>
<dbReference type="GO" id="GO:0005524">
    <property type="term" value="F:ATP binding"/>
    <property type="evidence" value="ECO:0007669"/>
    <property type="project" value="UniProtKB-KW"/>
</dbReference>
<dbReference type="Gene3D" id="3.40.50.300">
    <property type="entry name" value="P-loop containing nucleotide triphosphate hydrolases"/>
    <property type="match status" value="1"/>
</dbReference>
<dbReference type="AlphaFoldDB" id="A0A3P1VE75"/>
<evidence type="ECO:0000259" key="3">
    <source>
        <dbReference type="PROSITE" id="PS50893"/>
    </source>
</evidence>
<dbReference type="GO" id="GO:0016887">
    <property type="term" value="F:ATP hydrolysis activity"/>
    <property type="evidence" value="ECO:0007669"/>
    <property type="project" value="InterPro"/>
</dbReference>
<evidence type="ECO:0000313" key="5">
    <source>
        <dbReference type="Proteomes" id="UP000281771"/>
    </source>
</evidence>
<accession>A0A3P1VE75</accession>
<dbReference type="SMART" id="SM00382">
    <property type="entry name" value="AAA"/>
    <property type="match status" value="1"/>
</dbReference>
<dbReference type="PANTHER" id="PTHR43582:SF2">
    <property type="entry name" value="LINEARMYCIN RESISTANCE ATP-BINDING PROTEIN LNRL"/>
    <property type="match status" value="1"/>
</dbReference>
<dbReference type="EMBL" id="RQZA01000001">
    <property type="protein sequence ID" value="RRD32491.1"/>
    <property type="molecule type" value="Genomic_DNA"/>
</dbReference>
<reference evidence="4 5" key="1">
    <citation type="submission" date="2018-11" db="EMBL/GenBank/DDBJ databases">
        <title>Genomes From Bacteria Associated with the Canine Oral Cavity: a Test Case for Automated Genome-Based Taxonomic Assignment.</title>
        <authorList>
            <person name="Coil D.A."/>
            <person name="Jospin G."/>
            <person name="Darling A.E."/>
            <person name="Wallis C."/>
            <person name="Davis I.J."/>
            <person name="Harris S."/>
            <person name="Eisen J.A."/>
            <person name="Holcombe L.J."/>
            <person name="O'Flynn C."/>
        </authorList>
    </citation>
    <scope>NUCLEOTIDE SEQUENCE [LARGE SCALE GENOMIC DNA]</scope>
    <source>
        <strain evidence="4 5">OH4621_COT-116</strain>
    </source>
</reference>
<protein>
    <submittedName>
        <fullName evidence="4">ABC transporter ATP-binding protein</fullName>
    </submittedName>
</protein>
<feature type="domain" description="ABC transporter" evidence="3">
    <location>
        <begin position="4"/>
        <end position="234"/>
    </location>
</feature>
<dbReference type="CDD" id="cd03230">
    <property type="entry name" value="ABC_DR_subfamily_A"/>
    <property type="match status" value="1"/>
</dbReference>
<proteinExistence type="predicted"/>
<dbReference type="InterPro" id="IPR003593">
    <property type="entry name" value="AAA+_ATPase"/>
</dbReference>
<evidence type="ECO:0000256" key="1">
    <source>
        <dbReference type="ARBA" id="ARBA00022741"/>
    </source>
</evidence>
<keyword evidence="5" id="KW-1185">Reference proteome</keyword>
<dbReference type="InterPro" id="IPR027417">
    <property type="entry name" value="P-loop_NTPase"/>
</dbReference>
<comment type="caution">
    <text evidence="4">The sequence shown here is derived from an EMBL/GenBank/DDBJ whole genome shotgun (WGS) entry which is preliminary data.</text>
</comment>
<evidence type="ECO:0000256" key="2">
    <source>
        <dbReference type="ARBA" id="ARBA00022840"/>
    </source>
</evidence>